<evidence type="ECO:0000256" key="4">
    <source>
        <dbReference type="ARBA" id="ARBA00022490"/>
    </source>
</evidence>
<keyword evidence="7 12" id="KW-0067">ATP-binding</keyword>
<feature type="binding site" evidence="12">
    <location>
        <begin position="231"/>
        <end position="233"/>
    </location>
    <ligand>
        <name>L-serine</name>
        <dbReference type="ChEBI" id="CHEBI:33384"/>
    </ligand>
</feature>
<dbReference type="GO" id="GO:0005524">
    <property type="term" value="F:ATP binding"/>
    <property type="evidence" value="ECO:0007669"/>
    <property type="project" value="UniProtKB-UniRule"/>
</dbReference>
<dbReference type="InterPro" id="IPR002317">
    <property type="entry name" value="Ser-tRNA-ligase_type_1"/>
</dbReference>
<keyword evidence="8 12" id="KW-0648">Protein biosynthesis</keyword>
<dbReference type="OrthoDB" id="9804647at2"/>
<dbReference type="SUPFAM" id="SSF55681">
    <property type="entry name" value="Class II aaRS and biotin synthetases"/>
    <property type="match status" value="1"/>
</dbReference>
<comment type="similarity">
    <text evidence="3 12">Belongs to the class-II aminoacyl-tRNA synthetase family. Type-1 seryl-tRNA synthetase subfamily.</text>
</comment>
<evidence type="ECO:0000256" key="15">
    <source>
        <dbReference type="SAM" id="Coils"/>
    </source>
</evidence>
<dbReference type="AlphaFoldDB" id="A0A0A2TFM2"/>
<evidence type="ECO:0000256" key="5">
    <source>
        <dbReference type="ARBA" id="ARBA00022598"/>
    </source>
</evidence>
<keyword evidence="5 12" id="KW-0436">Ligase</keyword>
<sequence>MLDLKYLRTNFQEVKEKLQKRGEDLTDLDKFEELDERRRELISETEELKAKRNEVSKQISAMKKEKKDADHLITEMREVGERIKLLDAQLKEVEEQLETLLLSIPNIPHESVPVGEDEEDNVVAREWGEQKAFNFEPKAHWDIADQLDILDFERASKVTGSRFVFYKKLGARLERALLSFMMDLHSDEHNYEEMLTPQMVNRSSMTGTGQLPKFEEDAFKIEDWDYFLVPTAEVPVTNFHREEILSADDLPRKYVAYSANFRSEAGSAGRDTRGLIRQHQFNKVELVQFVKPEESYDVLEQLTGHAEKVLQLLELPYRVMSMCTGDLGFTAAKKYDIEVWLPSYETYREISSCSNFEDFQARRAGIRFRREQQGKPEFVHTLNGSGLALGRTVAAILENYQQEDGTVVVPEVLRPYMGGKEVIK</sequence>
<feature type="binding site" evidence="13">
    <location>
        <position position="383"/>
    </location>
    <ligand>
        <name>L-serine</name>
        <dbReference type="ChEBI" id="CHEBI:33384"/>
    </ligand>
</feature>
<protein>
    <recommendedName>
        <fullName evidence="12">Serine--tRNA ligase</fullName>
        <ecNumber evidence="12">6.1.1.11</ecNumber>
    </recommendedName>
    <alternativeName>
        <fullName evidence="12">Seryl-tRNA synthetase</fullName>
        <shortName evidence="12">SerRS</shortName>
    </alternativeName>
    <alternativeName>
        <fullName evidence="12">Seryl-tRNA(Ser/Sec) synthetase</fullName>
    </alternativeName>
</protein>
<evidence type="ECO:0000256" key="13">
    <source>
        <dbReference type="PIRSR" id="PIRSR001529-1"/>
    </source>
</evidence>
<name>A0A0A2TFM2_9BACI</name>
<dbReference type="PROSITE" id="PS50862">
    <property type="entry name" value="AA_TRNA_LIGASE_II"/>
    <property type="match status" value="1"/>
</dbReference>
<comment type="catalytic activity">
    <reaction evidence="10 12">
        <text>tRNA(Sec) + L-serine + ATP = L-seryl-tRNA(Sec) + AMP + diphosphate + H(+)</text>
        <dbReference type="Rhea" id="RHEA:42580"/>
        <dbReference type="Rhea" id="RHEA-COMP:9742"/>
        <dbReference type="Rhea" id="RHEA-COMP:10128"/>
        <dbReference type="ChEBI" id="CHEBI:15378"/>
        <dbReference type="ChEBI" id="CHEBI:30616"/>
        <dbReference type="ChEBI" id="CHEBI:33019"/>
        <dbReference type="ChEBI" id="CHEBI:33384"/>
        <dbReference type="ChEBI" id="CHEBI:78442"/>
        <dbReference type="ChEBI" id="CHEBI:78533"/>
        <dbReference type="ChEBI" id="CHEBI:456215"/>
        <dbReference type="EC" id="6.1.1.11"/>
    </reaction>
</comment>
<comment type="subcellular location">
    <subcellularLocation>
        <location evidence="1 12">Cytoplasm</location>
    </subcellularLocation>
</comment>
<comment type="catalytic activity">
    <reaction evidence="11 12">
        <text>tRNA(Ser) + L-serine + ATP = L-seryl-tRNA(Ser) + AMP + diphosphate + H(+)</text>
        <dbReference type="Rhea" id="RHEA:12292"/>
        <dbReference type="Rhea" id="RHEA-COMP:9669"/>
        <dbReference type="Rhea" id="RHEA-COMP:9703"/>
        <dbReference type="ChEBI" id="CHEBI:15378"/>
        <dbReference type="ChEBI" id="CHEBI:30616"/>
        <dbReference type="ChEBI" id="CHEBI:33019"/>
        <dbReference type="ChEBI" id="CHEBI:33384"/>
        <dbReference type="ChEBI" id="CHEBI:78442"/>
        <dbReference type="ChEBI" id="CHEBI:78533"/>
        <dbReference type="ChEBI" id="CHEBI:456215"/>
        <dbReference type="EC" id="6.1.1.11"/>
    </reaction>
</comment>
<dbReference type="GO" id="GO:0016740">
    <property type="term" value="F:transferase activity"/>
    <property type="evidence" value="ECO:0007669"/>
    <property type="project" value="UniProtKB-ARBA"/>
</dbReference>
<dbReference type="NCBIfam" id="TIGR00414">
    <property type="entry name" value="serS"/>
    <property type="match status" value="1"/>
</dbReference>
<dbReference type="GO" id="GO:0004828">
    <property type="term" value="F:serine-tRNA ligase activity"/>
    <property type="evidence" value="ECO:0007669"/>
    <property type="project" value="UniProtKB-UniRule"/>
</dbReference>
<dbReference type="Pfam" id="PF00587">
    <property type="entry name" value="tRNA-synt_2b"/>
    <property type="match status" value="1"/>
</dbReference>
<comment type="function">
    <text evidence="12">Catalyzes the attachment of serine to tRNA(Ser). Is also able to aminoacylate tRNA(Sec) with serine, to form the misacylated tRNA L-seryl-tRNA(Sec), which will be further converted into selenocysteinyl-tRNA(Sec).</text>
</comment>
<dbReference type="STRING" id="1385514.N782_07010"/>
<dbReference type="InterPro" id="IPR002314">
    <property type="entry name" value="aa-tRNA-synt_IIb"/>
</dbReference>
<keyword evidence="4 12" id="KW-0963">Cytoplasm</keyword>
<evidence type="ECO:0000256" key="2">
    <source>
        <dbReference type="ARBA" id="ARBA00005045"/>
    </source>
</evidence>
<dbReference type="EC" id="6.1.1.11" evidence="12"/>
<dbReference type="UniPathway" id="UPA00906">
    <property type="reaction ID" value="UER00895"/>
</dbReference>
<comment type="subunit">
    <text evidence="12">Homodimer. The tRNA molecule binds across the dimer.</text>
</comment>
<evidence type="ECO:0000313" key="18">
    <source>
        <dbReference type="Proteomes" id="UP000030147"/>
    </source>
</evidence>
<dbReference type="InterPro" id="IPR042103">
    <property type="entry name" value="SerRS_1_N_sf"/>
</dbReference>
<dbReference type="eggNOG" id="COG0172">
    <property type="taxonomic scope" value="Bacteria"/>
</dbReference>
<evidence type="ECO:0000259" key="16">
    <source>
        <dbReference type="PROSITE" id="PS50862"/>
    </source>
</evidence>
<dbReference type="Pfam" id="PF02403">
    <property type="entry name" value="Seryl_tRNA_N"/>
    <property type="match status" value="1"/>
</dbReference>
<dbReference type="GO" id="GO:0016260">
    <property type="term" value="P:selenocysteine biosynthetic process"/>
    <property type="evidence" value="ECO:0007669"/>
    <property type="project" value="UniProtKB-UniRule"/>
</dbReference>
<feature type="binding site" evidence="12 14">
    <location>
        <begin position="349"/>
        <end position="352"/>
    </location>
    <ligand>
        <name>ATP</name>
        <dbReference type="ChEBI" id="CHEBI:30616"/>
    </ligand>
</feature>
<feature type="coiled-coil region" evidence="15">
    <location>
        <begin position="31"/>
        <end position="103"/>
    </location>
</feature>
<evidence type="ECO:0000256" key="14">
    <source>
        <dbReference type="PIRSR" id="PIRSR001529-2"/>
    </source>
</evidence>
<dbReference type="GO" id="GO:0140096">
    <property type="term" value="F:catalytic activity, acting on a protein"/>
    <property type="evidence" value="ECO:0007669"/>
    <property type="project" value="UniProtKB-ARBA"/>
</dbReference>
<proteinExistence type="inferred from homology"/>
<dbReference type="InterPro" id="IPR033729">
    <property type="entry name" value="SerRS_core"/>
</dbReference>
<evidence type="ECO:0000256" key="6">
    <source>
        <dbReference type="ARBA" id="ARBA00022741"/>
    </source>
</evidence>
<dbReference type="PRINTS" id="PR00981">
    <property type="entry name" value="TRNASYNTHSER"/>
</dbReference>
<dbReference type="PANTHER" id="PTHR43697">
    <property type="entry name" value="SERYL-TRNA SYNTHETASE"/>
    <property type="match status" value="1"/>
</dbReference>
<evidence type="ECO:0000256" key="12">
    <source>
        <dbReference type="HAMAP-Rule" id="MF_00176"/>
    </source>
</evidence>
<accession>A0A0A2TFM2</accession>
<feature type="binding site" evidence="12">
    <location>
        <position position="385"/>
    </location>
    <ligand>
        <name>L-serine</name>
        <dbReference type="ChEBI" id="CHEBI:33384"/>
    </ligand>
</feature>
<reference evidence="17 18" key="1">
    <citation type="journal article" date="2015" name="Stand. Genomic Sci.">
        <title>High quality draft genome sequence of the moderately halophilic bacterium Pontibacillus yanchengensis Y32(T) and comparison among Pontibacillus genomes.</title>
        <authorList>
            <person name="Huang J."/>
            <person name="Qiao Z.X."/>
            <person name="Tang J.W."/>
            <person name="Wang G."/>
        </authorList>
    </citation>
    <scope>NUCLEOTIDE SEQUENCE [LARGE SCALE GENOMIC DNA]</scope>
    <source>
        <strain evidence="17 18">Y32</strain>
    </source>
</reference>
<dbReference type="RefSeq" id="WP_036818203.1">
    <property type="nucleotide sequence ID" value="NZ_AVBF01000016.1"/>
</dbReference>
<keyword evidence="6 12" id="KW-0547">Nucleotide-binding</keyword>
<dbReference type="Proteomes" id="UP000030147">
    <property type="component" value="Unassembled WGS sequence"/>
</dbReference>
<dbReference type="InterPro" id="IPR015866">
    <property type="entry name" value="Ser-tRNA-synth_1_N"/>
</dbReference>
<evidence type="ECO:0000256" key="1">
    <source>
        <dbReference type="ARBA" id="ARBA00004496"/>
    </source>
</evidence>
<evidence type="ECO:0000256" key="7">
    <source>
        <dbReference type="ARBA" id="ARBA00022840"/>
    </source>
</evidence>
<dbReference type="CDD" id="cd00770">
    <property type="entry name" value="SerRS_core"/>
    <property type="match status" value="1"/>
</dbReference>
<comment type="caution">
    <text evidence="12">Lacks conserved residue(s) required for the propagation of feature annotation.</text>
</comment>
<dbReference type="InterPro" id="IPR045864">
    <property type="entry name" value="aa-tRNA-synth_II/BPL/LPL"/>
</dbReference>
<dbReference type="Gene3D" id="1.10.287.40">
    <property type="entry name" value="Serine-tRNA synthetase, tRNA binding domain"/>
    <property type="match status" value="1"/>
</dbReference>
<evidence type="ECO:0000313" key="17">
    <source>
        <dbReference type="EMBL" id="KGP73238.1"/>
    </source>
</evidence>
<dbReference type="HAMAP" id="MF_00176">
    <property type="entry name" value="Ser_tRNA_synth_type1"/>
    <property type="match status" value="1"/>
</dbReference>
<keyword evidence="15" id="KW-0175">Coiled coil</keyword>
<feature type="binding site" evidence="12 13">
    <location>
        <position position="285"/>
    </location>
    <ligand>
        <name>L-serine</name>
        <dbReference type="ChEBI" id="CHEBI:33384"/>
    </ligand>
</feature>
<dbReference type="InterPro" id="IPR010978">
    <property type="entry name" value="tRNA-bd_arm"/>
</dbReference>
<feature type="binding site" evidence="12 14">
    <location>
        <begin position="262"/>
        <end position="264"/>
    </location>
    <ligand>
        <name>ATP</name>
        <dbReference type="ChEBI" id="CHEBI:30616"/>
    </ligand>
</feature>
<evidence type="ECO:0000256" key="11">
    <source>
        <dbReference type="ARBA" id="ARBA00048823"/>
    </source>
</evidence>
<evidence type="ECO:0000256" key="3">
    <source>
        <dbReference type="ARBA" id="ARBA00010728"/>
    </source>
</evidence>
<dbReference type="SUPFAM" id="SSF46589">
    <property type="entry name" value="tRNA-binding arm"/>
    <property type="match status" value="1"/>
</dbReference>
<organism evidence="17 18">
    <name type="scientific">Pontibacillus yanchengensis Y32</name>
    <dbReference type="NCBI Taxonomy" id="1385514"/>
    <lineage>
        <taxon>Bacteria</taxon>
        <taxon>Bacillati</taxon>
        <taxon>Bacillota</taxon>
        <taxon>Bacilli</taxon>
        <taxon>Bacillales</taxon>
        <taxon>Bacillaceae</taxon>
        <taxon>Pontibacillus</taxon>
    </lineage>
</organism>
<comment type="domain">
    <text evidence="12">Consists of two distinct domains, a catalytic core and a N-terminal extension that is involved in tRNA binding.</text>
</comment>
<comment type="caution">
    <text evidence="17">The sequence shown here is derived from an EMBL/GenBank/DDBJ whole genome shotgun (WGS) entry which is preliminary data.</text>
</comment>
<dbReference type="GO" id="GO:0005737">
    <property type="term" value="C:cytoplasm"/>
    <property type="evidence" value="ECO:0007669"/>
    <property type="project" value="UniProtKB-SubCell"/>
</dbReference>
<gene>
    <name evidence="12" type="primary">serS</name>
    <name evidence="17" type="ORF">N782_07010</name>
</gene>
<keyword evidence="18" id="KW-1185">Reference proteome</keyword>
<dbReference type="PIRSF" id="PIRSF001529">
    <property type="entry name" value="Ser-tRNA-synth_IIa"/>
    <property type="match status" value="1"/>
</dbReference>
<comment type="pathway">
    <text evidence="2 12">Aminoacyl-tRNA biosynthesis; selenocysteinyl-tRNA(Sec) biosynthesis; L-seryl-tRNA(Sec) from L-serine and tRNA(Sec): step 1/1.</text>
</comment>
<dbReference type="EMBL" id="AVBF01000016">
    <property type="protein sequence ID" value="KGP73238.1"/>
    <property type="molecule type" value="Genomic_DNA"/>
</dbReference>
<evidence type="ECO:0000256" key="10">
    <source>
        <dbReference type="ARBA" id="ARBA00047929"/>
    </source>
</evidence>
<dbReference type="InterPro" id="IPR006195">
    <property type="entry name" value="aa-tRNA-synth_II"/>
</dbReference>
<feature type="domain" description="Aminoacyl-transfer RNA synthetases class-II family profile" evidence="16">
    <location>
        <begin position="170"/>
        <end position="410"/>
    </location>
</feature>
<feature type="binding site" evidence="13">
    <location>
        <position position="231"/>
    </location>
    <ligand>
        <name>L-serine</name>
        <dbReference type="ChEBI" id="CHEBI:33384"/>
    </ligand>
</feature>
<evidence type="ECO:0000256" key="9">
    <source>
        <dbReference type="ARBA" id="ARBA00023146"/>
    </source>
</evidence>
<dbReference type="GO" id="GO:0006434">
    <property type="term" value="P:seryl-tRNA aminoacylation"/>
    <property type="evidence" value="ECO:0007669"/>
    <property type="project" value="UniProtKB-UniRule"/>
</dbReference>
<dbReference type="Gene3D" id="3.30.930.10">
    <property type="entry name" value="Bira Bifunctional Protein, Domain 2"/>
    <property type="match status" value="1"/>
</dbReference>
<evidence type="ECO:0000256" key="8">
    <source>
        <dbReference type="ARBA" id="ARBA00022917"/>
    </source>
</evidence>
<dbReference type="PANTHER" id="PTHR43697:SF1">
    <property type="entry name" value="SERINE--TRNA LIGASE"/>
    <property type="match status" value="1"/>
</dbReference>
<keyword evidence="9 12" id="KW-0030">Aminoacyl-tRNA synthetase</keyword>
<feature type="binding site" evidence="13">
    <location>
        <position position="262"/>
    </location>
    <ligand>
        <name>L-serine</name>
        <dbReference type="ChEBI" id="CHEBI:33384"/>
    </ligand>
</feature>